<dbReference type="PANTHER" id="PTHR18968:SF13">
    <property type="entry name" value="ACETOLACTATE SYNTHASE CATALYTIC SUBUNIT, MITOCHONDRIAL"/>
    <property type="match status" value="1"/>
</dbReference>
<accession>J9BU29</accession>
<reference evidence="5" key="1">
    <citation type="journal article" date="2012" name="PLoS ONE">
        <title>Gene sets for utilization of primary and secondary nutrition supplies in the distal gut of endangered iberian lynx.</title>
        <authorList>
            <person name="Alcaide M."/>
            <person name="Messina E."/>
            <person name="Richter M."/>
            <person name="Bargiela R."/>
            <person name="Peplies J."/>
            <person name="Huws S.A."/>
            <person name="Newbold C.J."/>
            <person name="Golyshin P.N."/>
            <person name="Simon M.A."/>
            <person name="Lopez G."/>
            <person name="Yakimov M.M."/>
            <person name="Ferrer M."/>
        </authorList>
    </citation>
    <scope>NUCLEOTIDE SEQUENCE</scope>
</reference>
<dbReference type="GO" id="GO:0009097">
    <property type="term" value="P:isoleucine biosynthetic process"/>
    <property type="evidence" value="ECO:0007669"/>
    <property type="project" value="TreeGrafter"/>
</dbReference>
<feature type="non-terminal residue" evidence="5">
    <location>
        <position position="141"/>
    </location>
</feature>
<evidence type="ECO:0000313" key="5">
    <source>
        <dbReference type="EMBL" id="EJW91035.1"/>
    </source>
</evidence>
<dbReference type="GO" id="GO:0005948">
    <property type="term" value="C:acetolactate synthase complex"/>
    <property type="evidence" value="ECO:0007669"/>
    <property type="project" value="TreeGrafter"/>
</dbReference>
<name>J9BU29_9ZZZZ</name>
<proteinExistence type="inferred from homology"/>
<dbReference type="PROSITE" id="PS00187">
    <property type="entry name" value="TPP_ENZYMES"/>
    <property type="match status" value="1"/>
</dbReference>
<feature type="domain" description="Thiamine pyrophosphate enzyme TPP-binding" evidence="4">
    <location>
        <begin position="34"/>
        <end position="136"/>
    </location>
</feature>
<protein>
    <submittedName>
        <fullName evidence="5">Acetolactate synthase 2 catalytic subunit</fullName>
    </submittedName>
</protein>
<dbReference type="AlphaFoldDB" id="J9BU29"/>
<dbReference type="GO" id="GO:0030976">
    <property type="term" value="F:thiamine pyrophosphate binding"/>
    <property type="evidence" value="ECO:0007669"/>
    <property type="project" value="InterPro"/>
</dbReference>
<dbReference type="EMBL" id="AMCI01008448">
    <property type="protein sequence ID" value="EJW91035.1"/>
    <property type="molecule type" value="Genomic_DNA"/>
</dbReference>
<dbReference type="InterPro" id="IPR045229">
    <property type="entry name" value="TPP_enz"/>
</dbReference>
<dbReference type="Gene3D" id="3.40.50.970">
    <property type="match status" value="1"/>
</dbReference>
<dbReference type="GO" id="GO:0000287">
    <property type="term" value="F:magnesium ion binding"/>
    <property type="evidence" value="ECO:0007669"/>
    <property type="project" value="InterPro"/>
</dbReference>
<dbReference type="GO" id="GO:0050660">
    <property type="term" value="F:flavin adenine dinucleotide binding"/>
    <property type="evidence" value="ECO:0007669"/>
    <property type="project" value="TreeGrafter"/>
</dbReference>
<comment type="cofactor">
    <cofactor evidence="1">
        <name>thiamine diphosphate</name>
        <dbReference type="ChEBI" id="CHEBI:58937"/>
    </cofactor>
</comment>
<evidence type="ECO:0000256" key="1">
    <source>
        <dbReference type="ARBA" id="ARBA00001964"/>
    </source>
</evidence>
<feature type="non-terminal residue" evidence="5">
    <location>
        <position position="1"/>
    </location>
</feature>
<comment type="caution">
    <text evidence="5">The sequence shown here is derived from an EMBL/GenBank/DDBJ whole genome shotgun (WGS) entry which is preliminary data.</text>
</comment>
<evidence type="ECO:0000256" key="3">
    <source>
        <dbReference type="ARBA" id="ARBA00023052"/>
    </source>
</evidence>
<evidence type="ECO:0000259" key="4">
    <source>
        <dbReference type="Pfam" id="PF02775"/>
    </source>
</evidence>
<dbReference type="InterPro" id="IPR000399">
    <property type="entry name" value="TPP-bd_CS"/>
</dbReference>
<dbReference type="Pfam" id="PF02775">
    <property type="entry name" value="TPP_enzyme_C"/>
    <property type="match status" value="1"/>
</dbReference>
<dbReference type="InterPro" id="IPR029061">
    <property type="entry name" value="THDP-binding"/>
</dbReference>
<dbReference type="GO" id="GO:0003984">
    <property type="term" value="F:acetolactate synthase activity"/>
    <property type="evidence" value="ECO:0007669"/>
    <property type="project" value="TreeGrafter"/>
</dbReference>
<evidence type="ECO:0000256" key="2">
    <source>
        <dbReference type="ARBA" id="ARBA00007812"/>
    </source>
</evidence>
<dbReference type="SUPFAM" id="SSF52518">
    <property type="entry name" value="Thiamin diphosphate-binding fold (THDP-binding)"/>
    <property type="match status" value="1"/>
</dbReference>
<dbReference type="PANTHER" id="PTHR18968">
    <property type="entry name" value="THIAMINE PYROPHOSPHATE ENZYMES"/>
    <property type="match status" value="1"/>
</dbReference>
<comment type="similarity">
    <text evidence="2">Belongs to the TPP enzyme family.</text>
</comment>
<organism evidence="5">
    <name type="scientific">gut metagenome</name>
    <dbReference type="NCBI Taxonomy" id="749906"/>
    <lineage>
        <taxon>unclassified sequences</taxon>
        <taxon>metagenomes</taxon>
        <taxon>organismal metagenomes</taxon>
    </lineage>
</organism>
<dbReference type="InterPro" id="IPR011766">
    <property type="entry name" value="TPP_enzyme_TPP-bd"/>
</dbReference>
<keyword evidence="3" id="KW-0786">Thiamine pyrophosphate</keyword>
<dbReference type="GO" id="GO:0009099">
    <property type="term" value="P:L-valine biosynthetic process"/>
    <property type="evidence" value="ECO:0007669"/>
    <property type="project" value="TreeGrafter"/>
</dbReference>
<sequence>AEDRSLLEGKRLTAPWLMKHLSSALDNDTVYVTDVGQNQMWAAQHLVVDKPRHHLTSGGCGTMGFGLPAAVGAAFAQPHKQVVSISGDGGFKMTGMEMFTAQREGKRLISVVINNSCLGMVRQWQQLFYNGRYSSTLLSDF</sequence>
<gene>
    <name evidence="5" type="ORF">EVA_20858</name>
</gene>